<evidence type="ECO:0000313" key="10">
    <source>
        <dbReference type="Proteomes" id="UP000235392"/>
    </source>
</evidence>
<dbReference type="PROSITE" id="PS50072">
    <property type="entry name" value="CSA_PPIASE_2"/>
    <property type="match status" value="1"/>
</dbReference>
<dbReference type="PANTHER" id="PTHR11071:SF569">
    <property type="entry name" value="PEPTIDYL-PROLYL CIS-TRANS ISOMERASE"/>
    <property type="match status" value="1"/>
</dbReference>
<evidence type="ECO:0000313" key="9">
    <source>
        <dbReference type="Proteomes" id="UP000235388"/>
    </source>
</evidence>
<keyword evidence="3 4" id="KW-0413">Isomerase</keyword>
<dbReference type="FunFam" id="2.40.100.10:FF:000001">
    <property type="entry name" value="Peptidyl-prolyl cis-trans isomerase"/>
    <property type="match status" value="1"/>
</dbReference>
<dbReference type="GO" id="GO:0006457">
    <property type="term" value="P:protein folding"/>
    <property type="evidence" value="ECO:0007669"/>
    <property type="project" value="InterPro"/>
</dbReference>
<dbReference type="InterPro" id="IPR002130">
    <property type="entry name" value="Cyclophilin-type_PPIase_dom"/>
</dbReference>
<proteinExistence type="inferred from homology"/>
<reference evidence="9 10" key="1">
    <citation type="submission" date="2017-11" db="EMBL/GenBank/DDBJ databases">
        <title>De novo assembly and phasing of dikaryotic genomes from two isolates of Puccinia coronata f. sp. avenae, the causal agent of oat crown rust.</title>
        <authorList>
            <person name="Miller M.E."/>
            <person name="Zhang Y."/>
            <person name="Omidvar V."/>
            <person name="Sperschneider J."/>
            <person name="Schwessinger B."/>
            <person name="Raley C."/>
            <person name="Palmer J.M."/>
            <person name="Garnica D."/>
            <person name="Upadhyaya N."/>
            <person name="Rathjen J."/>
            <person name="Taylor J.M."/>
            <person name="Park R.F."/>
            <person name="Dodds P.N."/>
            <person name="Hirsch C.D."/>
            <person name="Kianian S.F."/>
            <person name="Figueroa M."/>
        </authorList>
    </citation>
    <scope>NUCLEOTIDE SEQUENCE [LARGE SCALE GENOMIC DNA]</scope>
    <source>
        <strain evidence="8">12NC29</strain>
        <strain evidence="7">12SD80</strain>
    </source>
</reference>
<dbReference type="EC" id="5.2.1.8" evidence="4"/>
<protein>
    <recommendedName>
        <fullName evidence="4">Peptidyl-prolyl cis-trans isomerase</fullName>
        <shortName evidence="4">PPIase</shortName>
        <ecNumber evidence="4">5.2.1.8</ecNumber>
    </recommendedName>
</protein>
<dbReference type="Proteomes" id="UP000235392">
    <property type="component" value="Unassembled WGS sequence"/>
</dbReference>
<dbReference type="PROSITE" id="PS00170">
    <property type="entry name" value="CSA_PPIASE_1"/>
    <property type="match status" value="1"/>
</dbReference>
<evidence type="ECO:0000256" key="2">
    <source>
        <dbReference type="ARBA" id="ARBA00023110"/>
    </source>
</evidence>
<organism evidence="8 9">
    <name type="scientific">Puccinia coronata f. sp. avenae</name>
    <dbReference type="NCBI Taxonomy" id="200324"/>
    <lineage>
        <taxon>Eukaryota</taxon>
        <taxon>Fungi</taxon>
        <taxon>Dikarya</taxon>
        <taxon>Basidiomycota</taxon>
        <taxon>Pucciniomycotina</taxon>
        <taxon>Pucciniomycetes</taxon>
        <taxon>Pucciniales</taxon>
        <taxon>Pucciniaceae</taxon>
        <taxon>Puccinia</taxon>
    </lineage>
</organism>
<dbReference type="EMBL" id="PGCJ01000012">
    <property type="protein sequence ID" value="PLW57331.1"/>
    <property type="molecule type" value="Genomic_DNA"/>
</dbReference>
<dbReference type="Gene3D" id="2.40.100.10">
    <property type="entry name" value="Cyclophilin-like"/>
    <property type="match status" value="1"/>
</dbReference>
<dbReference type="InterPro" id="IPR029000">
    <property type="entry name" value="Cyclophilin-like_dom_sf"/>
</dbReference>
<dbReference type="AlphaFoldDB" id="A0A2N5W522"/>
<evidence type="ECO:0000256" key="1">
    <source>
        <dbReference type="ARBA" id="ARBA00000971"/>
    </source>
</evidence>
<feature type="domain" description="PPIase cyclophilin-type" evidence="5">
    <location>
        <begin position="17"/>
        <end position="179"/>
    </location>
</feature>
<evidence type="ECO:0000313" key="8">
    <source>
        <dbReference type="EMBL" id="PLW57331.1"/>
    </source>
</evidence>
<dbReference type="GO" id="GO:0003755">
    <property type="term" value="F:peptidyl-prolyl cis-trans isomerase activity"/>
    <property type="evidence" value="ECO:0007669"/>
    <property type="project" value="UniProtKB-UniRule"/>
</dbReference>
<evidence type="ECO:0000256" key="4">
    <source>
        <dbReference type="RuleBase" id="RU363019"/>
    </source>
</evidence>
<keyword evidence="9" id="KW-1185">Reference proteome</keyword>
<comment type="caution">
    <text evidence="8">The sequence shown here is derived from an EMBL/GenBank/DDBJ whole genome shotgun (WGS) entry which is preliminary data.</text>
</comment>
<evidence type="ECO:0000313" key="6">
    <source>
        <dbReference type="EMBL" id="PLW15152.1"/>
    </source>
</evidence>
<dbReference type="GO" id="GO:0005737">
    <property type="term" value="C:cytoplasm"/>
    <property type="evidence" value="ECO:0007669"/>
    <property type="project" value="TreeGrafter"/>
</dbReference>
<gene>
    <name evidence="8" type="ORF">PCANC_02457</name>
    <name evidence="6" type="ORF">PCANC_15926</name>
    <name evidence="7" type="ORF">PCASD_13070</name>
</gene>
<keyword evidence="2 4" id="KW-0697">Rotamase</keyword>
<dbReference type="Pfam" id="PF00160">
    <property type="entry name" value="Pro_isomerase"/>
    <property type="match status" value="1"/>
</dbReference>
<evidence type="ECO:0000256" key="3">
    <source>
        <dbReference type="ARBA" id="ARBA00023235"/>
    </source>
</evidence>
<evidence type="ECO:0000313" key="7">
    <source>
        <dbReference type="EMBL" id="PLW32612.1"/>
    </source>
</evidence>
<dbReference type="PIRSF" id="PIRSF001467">
    <property type="entry name" value="Peptidylpro_ismrse"/>
    <property type="match status" value="1"/>
</dbReference>
<dbReference type="GO" id="GO:0016018">
    <property type="term" value="F:cyclosporin A binding"/>
    <property type="evidence" value="ECO:0007669"/>
    <property type="project" value="TreeGrafter"/>
</dbReference>
<dbReference type="OrthoDB" id="193499at2759"/>
<name>A0A2N5W522_9BASI</name>
<comment type="function">
    <text evidence="4">PPIases accelerate the folding of proteins. It catalyzes the cis-trans isomerization of proline imidic peptide bonds in oligopeptides.</text>
</comment>
<evidence type="ECO:0000259" key="5">
    <source>
        <dbReference type="PROSITE" id="PS50072"/>
    </source>
</evidence>
<comment type="similarity">
    <text evidence="4">Belongs to the cyclophilin-type PPIase family.</text>
</comment>
<dbReference type="EMBL" id="PGCJ01000903">
    <property type="protein sequence ID" value="PLW15152.1"/>
    <property type="molecule type" value="Genomic_DNA"/>
</dbReference>
<dbReference type="InterPro" id="IPR024936">
    <property type="entry name" value="Cyclophilin-type_PPIase"/>
</dbReference>
<comment type="catalytic activity">
    <reaction evidence="1 4">
        <text>[protein]-peptidylproline (omega=180) = [protein]-peptidylproline (omega=0)</text>
        <dbReference type="Rhea" id="RHEA:16237"/>
        <dbReference type="Rhea" id="RHEA-COMP:10747"/>
        <dbReference type="Rhea" id="RHEA-COMP:10748"/>
        <dbReference type="ChEBI" id="CHEBI:83833"/>
        <dbReference type="ChEBI" id="CHEBI:83834"/>
        <dbReference type="EC" id="5.2.1.8"/>
    </reaction>
</comment>
<dbReference type="PRINTS" id="PR00153">
    <property type="entry name" value="CSAPPISMRASE"/>
</dbReference>
<dbReference type="PANTHER" id="PTHR11071">
    <property type="entry name" value="PEPTIDYL-PROLYL CIS-TRANS ISOMERASE"/>
    <property type="match status" value="1"/>
</dbReference>
<dbReference type="InterPro" id="IPR020892">
    <property type="entry name" value="Cyclophilin-type_PPIase_CS"/>
</dbReference>
<dbReference type="STRING" id="200324.A0A2N5W522"/>
<accession>A0A2N5W522</accession>
<dbReference type="SUPFAM" id="SSF50891">
    <property type="entry name" value="Cyclophilin-like"/>
    <property type="match status" value="1"/>
</dbReference>
<sequence length="199" mass="21712">MASQQPRKGPVIQSKVFFDIQRGDKKLGRIVIGLFKGTPKTSENFRVLSVGNTVSANGTPLKYKGSGFHRIIKNFMIQGGDFTNGDGTGGESIYGNKFADENFKYKHTGPGTLSMANAGANTNGSQFFLCTVVTSWLDGKHVVFGKVLEGMDVVYDIESSKTDSRDRPVEKVIIADSGEIEIEEQVDDEGNKVPLRVEL</sequence>
<dbReference type="Proteomes" id="UP000235388">
    <property type="component" value="Unassembled WGS sequence"/>
</dbReference>
<dbReference type="EMBL" id="PGCI01000239">
    <property type="protein sequence ID" value="PLW32612.1"/>
    <property type="molecule type" value="Genomic_DNA"/>
</dbReference>